<comment type="caution">
    <text evidence="1">The sequence shown here is derived from an EMBL/GenBank/DDBJ whole genome shotgun (WGS) entry which is preliminary data.</text>
</comment>
<dbReference type="EMBL" id="CAIIXF020000010">
    <property type="protein sequence ID" value="CAH1798015.1"/>
    <property type="molecule type" value="Genomic_DNA"/>
</dbReference>
<name>A0A8S4PVF3_OWEFU</name>
<gene>
    <name evidence="1" type="ORF">OFUS_LOCUS22212</name>
</gene>
<keyword evidence="2" id="KW-1185">Reference proteome</keyword>
<dbReference type="AlphaFoldDB" id="A0A8S4PVF3"/>
<evidence type="ECO:0000313" key="2">
    <source>
        <dbReference type="Proteomes" id="UP000749559"/>
    </source>
</evidence>
<accession>A0A8S4PVF3</accession>
<feature type="non-terminal residue" evidence="1">
    <location>
        <position position="103"/>
    </location>
</feature>
<proteinExistence type="predicted"/>
<feature type="non-terminal residue" evidence="1">
    <location>
        <position position="1"/>
    </location>
</feature>
<evidence type="ECO:0000313" key="1">
    <source>
        <dbReference type="EMBL" id="CAH1798015.1"/>
    </source>
</evidence>
<sequence length="103" mass="12107">GFLIFKRFKFYKKTQTHGNSVEHYIRGLYDQGTKLHFKDNDERIMMRIIVGINDEKLSIKLKEPSECFASSTWVGCKSVFIDGDNVFLCFLYVPTKPTDLYRK</sequence>
<protein>
    <submittedName>
        <fullName evidence="1">Uncharacterized protein</fullName>
    </submittedName>
</protein>
<reference evidence="1" key="1">
    <citation type="submission" date="2022-03" db="EMBL/GenBank/DDBJ databases">
        <authorList>
            <person name="Martin C."/>
        </authorList>
    </citation>
    <scope>NUCLEOTIDE SEQUENCE</scope>
</reference>
<dbReference type="OrthoDB" id="6160000at2759"/>
<organism evidence="1 2">
    <name type="scientific">Owenia fusiformis</name>
    <name type="common">Polychaete worm</name>
    <dbReference type="NCBI Taxonomy" id="6347"/>
    <lineage>
        <taxon>Eukaryota</taxon>
        <taxon>Metazoa</taxon>
        <taxon>Spiralia</taxon>
        <taxon>Lophotrochozoa</taxon>
        <taxon>Annelida</taxon>
        <taxon>Polychaeta</taxon>
        <taxon>Sedentaria</taxon>
        <taxon>Canalipalpata</taxon>
        <taxon>Sabellida</taxon>
        <taxon>Oweniida</taxon>
        <taxon>Oweniidae</taxon>
        <taxon>Owenia</taxon>
    </lineage>
</organism>
<dbReference type="Proteomes" id="UP000749559">
    <property type="component" value="Unassembled WGS sequence"/>
</dbReference>